<evidence type="ECO:0000256" key="1">
    <source>
        <dbReference type="ARBA" id="ARBA00023015"/>
    </source>
</evidence>
<dbReference type="SUPFAM" id="SSF46689">
    <property type="entry name" value="Homeodomain-like"/>
    <property type="match status" value="1"/>
</dbReference>
<protein>
    <recommendedName>
        <fullName evidence="5">HTH araC/xylS-type domain-containing protein</fullName>
    </recommendedName>
</protein>
<evidence type="ECO:0000313" key="7">
    <source>
        <dbReference type="Proteomes" id="UP001501757"/>
    </source>
</evidence>
<dbReference type="Gene3D" id="1.10.10.60">
    <property type="entry name" value="Homeodomain-like"/>
    <property type="match status" value="2"/>
</dbReference>
<feature type="transmembrane region" description="Helical" evidence="4">
    <location>
        <begin position="6"/>
        <end position="26"/>
    </location>
</feature>
<keyword evidence="2" id="KW-0238">DNA-binding</keyword>
<feature type="transmembrane region" description="Helical" evidence="4">
    <location>
        <begin position="91"/>
        <end position="113"/>
    </location>
</feature>
<evidence type="ECO:0000256" key="2">
    <source>
        <dbReference type="ARBA" id="ARBA00023125"/>
    </source>
</evidence>
<feature type="transmembrane region" description="Helical" evidence="4">
    <location>
        <begin position="125"/>
        <end position="144"/>
    </location>
</feature>
<keyword evidence="3" id="KW-0804">Transcription</keyword>
<dbReference type="RefSeq" id="WP_343841353.1">
    <property type="nucleotide sequence ID" value="NZ_BAAAEI010000003.1"/>
</dbReference>
<feature type="transmembrane region" description="Helical" evidence="4">
    <location>
        <begin position="38"/>
        <end position="55"/>
    </location>
</feature>
<dbReference type="Proteomes" id="UP001501757">
    <property type="component" value="Unassembled WGS sequence"/>
</dbReference>
<feature type="transmembrane region" description="Helical" evidence="4">
    <location>
        <begin position="198"/>
        <end position="216"/>
    </location>
</feature>
<dbReference type="Pfam" id="PF12833">
    <property type="entry name" value="HTH_18"/>
    <property type="match status" value="1"/>
</dbReference>
<dbReference type="PANTHER" id="PTHR43280:SF29">
    <property type="entry name" value="ARAC-FAMILY TRANSCRIPTIONAL REGULATOR"/>
    <property type="match status" value="1"/>
</dbReference>
<feature type="transmembrane region" description="Helical" evidence="4">
    <location>
        <begin position="61"/>
        <end position="79"/>
    </location>
</feature>
<evidence type="ECO:0000313" key="6">
    <source>
        <dbReference type="EMBL" id="GAA0343362.1"/>
    </source>
</evidence>
<name>A0ABP3GED2_9ALTE</name>
<proteinExistence type="predicted"/>
<organism evidence="6 7">
    <name type="scientific">Bowmanella denitrificans</name>
    <dbReference type="NCBI Taxonomy" id="366582"/>
    <lineage>
        <taxon>Bacteria</taxon>
        <taxon>Pseudomonadati</taxon>
        <taxon>Pseudomonadota</taxon>
        <taxon>Gammaproteobacteria</taxon>
        <taxon>Alteromonadales</taxon>
        <taxon>Alteromonadaceae</taxon>
        <taxon>Bowmanella</taxon>
    </lineage>
</organism>
<keyword evidence="4" id="KW-1133">Transmembrane helix</keyword>
<dbReference type="SMART" id="SM00342">
    <property type="entry name" value="HTH_ARAC"/>
    <property type="match status" value="1"/>
</dbReference>
<sequence length="358" mass="40932">MAIQLLEIITTFAFTLCFSMVAVLAWLPGIDKTEHRYLQLYLAAIGVILLIDQLTPVHHALHLSLPPLLFMLGPLLFAYTRQQCRLPLSGAILGFLLIPSLVLSLLLVLQWLQLMSWSSVMHLSLLYWYAAYEMLFTLLSLECLRHFSQQDKDSQGANLRTRLLWLKGYCWFNLLLLSVDLISPWWWAAYAPGLPVRSLSLCILTVALIWFGLTLVRKPHLLLLDHLRQVAKYRHSGLRPDSQRYYKQKLDSLMQTQKIFLDPELSLASLATQVGLNSHNLSQLLNESCAQSFYDYLNAYRIAHAQQQLLCSDASVVDVAMASGFNNKASFYKAFRKQCGMTPTQWRQQALTTNHQES</sequence>
<keyword evidence="7" id="KW-1185">Reference proteome</keyword>
<feature type="transmembrane region" description="Helical" evidence="4">
    <location>
        <begin position="164"/>
        <end position="186"/>
    </location>
</feature>
<dbReference type="PRINTS" id="PR00032">
    <property type="entry name" value="HTHARAC"/>
</dbReference>
<dbReference type="InterPro" id="IPR009057">
    <property type="entry name" value="Homeodomain-like_sf"/>
</dbReference>
<dbReference type="InterPro" id="IPR020449">
    <property type="entry name" value="Tscrpt_reg_AraC-type_HTH"/>
</dbReference>
<evidence type="ECO:0000259" key="5">
    <source>
        <dbReference type="PROSITE" id="PS01124"/>
    </source>
</evidence>
<gene>
    <name evidence="6" type="ORF">GCM10009092_04960</name>
</gene>
<feature type="domain" description="HTH araC/xylS-type" evidence="5">
    <location>
        <begin position="251"/>
        <end position="349"/>
    </location>
</feature>
<dbReference type="PROSITE" id="PS00041">
    <property type="entry name" value="HTH_ARAC_FAMILY_1"/>
    <property type="match status" value="1"/>
</dbReference>
<evidence type="ECO:0000256" key="4">
    <source>
        <dbReference type="SAM" id="Phobius"/>
    </source>
</evidence>
<dbReference type="InterPro" id="IPR018062">
    <property type="entry name" value="HTH_AraC-typ_CS"/>
</dbReference>
<keyword evidence="4" id="KW-0472">Membrane</keyword>
<evidence type="ECO:0000256" key="3">
    <source>
        <dbReference type="ARBA" id="ARBA00023163"/>
    </source>
</evidence>
<dbReference type="EMBL" id="BAAAEI010000003">
    <property type="protein sequence ID" value="GAA0343362.1"/>
    <property type="molecule type" value="Genomic_DNA"/>
</dbReference>
<accession>A0ABP3GED2</accession>
<reference evidence="7" key="1">
    <citation type="journal article" date="2019" name="Int. J. Syst. Evol. Microbiol.">
        <title>The Global Catalogue of Microorganisms (GCM) 10K type strain sequencing project: providing services to taxonomists for standard genome sequencing and annotation.</title>
        <authorList>
            <consortium name="The Broad Institute Genomics Platform"/>
            <consortium name="The Broad Institute Genome Sequencing Center for Infectious Disease"/>
            <person name="Wu L."/>
            <person name="Ma J."/>
        </authorList>
    </citation>
    <scope>NUCLEOTIDE SEQUENCE [LARGE SCALE GENOMIC DNA]</scope>
    <source>
        <strain evidence="7">JCM 13378</strain>
    </source>
</reference>
<comment type="caution">
    <text evidence="6">The sequence shown here is derived from an EMBL/GenBank/DDBJ whole genome shotgun (WGS) entry which is preliminary data.</text>
</comment>
<keyword evidence="4" id="KW-0812">Transmembrane</keyword>
<dbReference type="InterPro" id="IPR018060">
    <property type="entry name" value="HTH_AraC"/>
</dbReference>
<dbReference type="PROSITE" id="PS01124">
    <property type="entry name" value="HTH_ARAC_FAMILY_2"/>
    <property type="match status" value="1"/>
</dbReference>
<dbReference type="PANTHER" id="PTHR43280">
    <property type="entry name" value="ARAC-FAMILY TRANSCRIPTIONAL REGULATOR"/>
    <property type="match status" value="1"/>
</dbReference>
<keyword evidence="1" id="KW-0805">Transcription regulation</keyword>